<accession>A0A0E9Q3A8</accession>
<dbReference type="EMBL" id="GBXM01097772">
    <property type="protein sequence ID" value="JAH10805.1"/>
    <property type="molecule type" value="Transcribed_RNA"/>
</dbReference>
<dbReference type="AlphaFoldDB" id="A0A0E9Q3A8"/>
<sequence>MFVLPIAKRTFPPSGLPPAPRESMLSNVGWTAVYFARCFPHRLILRIAILNSVFSTYGR</sequence>
<evidence type="ECO:0000313" key="1">
    <source>
        <dbReference type="EMBL" id="JAH10805.1"/>
    </source>
</evidence>
<protein>
    <submittedName>
        <fullName evidence="1">Uncharacterized protein</fullName>
    </submittedName>
</protein>
<organism evidence="1">
    <name type="scientific">Anguilla anguilla</name>
    <name type="common">European freshwater eel</name>
    <name type="synonym">Muraena anguilla</name>
    <dbReference type="NCBI Taxonomy" id="7936"/>
    <lineage>
        <taxon>Eukaryota</taxon>
        <taxon>Metazoa</taxon>
        <taxon>Chordata</taxon>
        <taxon>Craniata</taxon>
        <taxon>Vertebrata</taxon>
        <taxon>Euteleostomi</taxon>
        <taxon>Actinopterygii</taxon>
        <taxon>Neopterygii</taxon>
        <taxon>Teleostei</taxon>
        <taxon>Anguilliformes</taxon>
        <taxon>Anguillidae</taxon>
        <taxon>Anguilla</taxon>
    </lineage>
</organism>
<name>A0A0E9Q3A8_ANGAN</name>
<proteinExistence type="predicted"/>
<reference evidence="1" key="2">
    <citation type="journal article" date="2015" name="Fish Shellfish Immunol.">
        <title>Early steps in the European eel (Anguilla anguilla)-Vibrio vulnificus interaction in the gills: Role of the RtxA13 toxin.</title>
        <authorList>
            <person name="Callol A."/>
            <person name="Pajuelo D."/>
            <person name="Ebbesson L."/>
            <person name="Teles M."/>
            <person name="MacKenzie S."/>
            <person name="Amaro C."/>
        </authorList>
    </citation>
    <scope>NUCLEOTIDE SEQUENCE</scope>
</reference>
<reference evidence="1" key="1">
    <citation type="submission" date="2014-11" db="EMBL/GenBank/DDBJ databases">
        <authorList>
            <person name="Amaro Gonzalez C."/>
        </authorList>
    </citation>
    <scope>NUCLEOTIDE SEQUENCE</scope>
</reference>